<sequence>MTARLEGRVALVTGASRGIGAAVARVLAAEGAEVVAIARTQGALEELDDQVRAAGGKQLVLVPEDLRKPDMIEQVAAAIYQRWGRLDILIGNAGAIGGGLTPVAQHAPDDWAEAFDVNVTANWRLIRACDPLLRMAEAGRAVFVTAGAAQGIHPYWGAYAASKAALETMVRTWAAEVATTTKLRVNLVNPGIVASRMRSIAFPGEDPSTLAQPDDVAPRFLPLCLPDCPHHGQIISLAG</sequence>
<evidence type="ECO:0000313" key="4">
    <source>
        <dbReference type="EMBL" id="OAN45638.1"/>
    </source>
</evidence>
<keyword evidence="2" id="KW-0560">Oxidoreductase</keyword>
<dbReference type="PRINTS" id="PR00080">
    <property type="entry name" value="SDRFAMILY"/>
</dbReference>
<dbReference type="RefSeq" id="WP_068495354.1">
    <property type="nucleotide sequence ID" value="NZ_LWQT01000098.1"/>
</dbReference>
<dbReference type="SUPFAM" id="SSF51735">
    <property type="entry name" value="NAD(P)-binding Rossmann-fold domains"/>
    <property type="match status" value="1"/>
</dbReference>
<evidence type="ECO:0000256" key="1">
    <source>
        <dbReference type="ARBA" id="ARBA00006484"/>
    </source>
</evidence>
<accession>A0A178MC90</accession>
<dbReference type="AlphaFoldDB" id="A0A178MC90"/>
<name>A0A178MC90_9PROT</name>
<dbReference type="InterPro" id="IPR002347">
    <property type="entry name" value="SDR_fam"/>
</dbReference>
<dbReference type="PANTHER" id="PTHR44196:SF4">
    <property type="entry name" value="SHORT CHAIN DEHYDROGENASE"/>
    <property type="match status" value="1"/>
</dbReference>
<dbReference type="STRING" id="1285242.A6A04_07010"/>
<evidence type="ECO:0000256" key="3">
    <source>
        <dbReference type="RuleBase" id="RU000363"/>
    </source>
</evidence>
<gene>
    <name evidence="4" type="ORF">A6A04_07010</name>
</gene>
<dbReference type="PROSITE" id="PS00061">
    <property type="entry name" value="ADH_SHORT"/>
    <property type="match status" value="1"/>
</dbReference>
<organism evidence="4 5">
    <name type="scientific">Paramagnetospirillum marisnigri</name>
    <dbReference type="NCBI Taxonomy" id="1285242"/>
    <lineage>
        <taxon>Bacteria</taxon>
        <taxon>Pseudomonadati</taxon>
        <taxon>Pseudomonadota</taxon>
        <taxon>Alphaproteobacteria</taxon>
        <taxon>Rhodospirillales</taxon>
        <taxon>Magnetospirillaceae</taxon>
        <taxon>Paramagnetospirillum</taxon>
    </lineage>
</organism>
<dbReference type="GO" id="GO:0016491">
    <property type="term" value="F:oxidoreductase activity"/>
    <property type="evidence" value="ECO:0007669"/>
    <property type="project" value="UniProtKB-KW"/>
</dbReference>
<dbReference type="PRINTS" id="PR00081">
    <property type="entry name" value="GDHRDH"/>
</dbReference>
<dbReference type="Gene3D" id="3.40.50.720">
    <property type="entry name" value="NAD(P)-binding Rossmann-like Domain"/>
    <property type="match status" value="1"/>
</dbReference>
<dbReference type="Pfam" id="PF00106">
    <property type="entry name" value="adh_short"/>
    <property type="match status" value="1"/>
</dbReference>
<keyword evidence="5" id="KW-1185">Reference proteome</keyword>
<dbReference type="EMBL" id="LWQT01000098">
    <property type="protein sequence ID" value="OAN45638.1"/>
    <property type="molecule type" value="Genomic_DNA"/>
</dbReference>
<dbReference type="Proteomes" id="UP000078428">
    <property type="component" value="Unassembled WGS sequence"/>
</dbReference>
<dbReference type="PANTHER" id="PTHR44196">
    <property type="entry name" value="DEHYDROGENASE/REDUCTASE SDR FAMILY MEMBER 7B"/>
    <property type="match status" value="1"/>
</dbReference>
<evidence type="ECO:0000313" key="5">
    <source>
        <dbReference type="Proteomes" id="UP000078428"/>
    </source>
</evidence>
<comment type="caution">
    <text evidence="4">The sequence shown here is derived from an EMBL/GenBank/DDBJ whole genome shotgun (WGS) entry which is preliminary data.</text>
</comment>
<dbReference type="CDD" id="cd05233">
    <property type="entry name" value="SDR_c"/>
    <property type="match status" value="1"/>
</dbReference>
<comment type="similarity">
    <text evidence="1 3">Belongs to the short-chain dehydrogenases/reductases (SDR) family.</text>
</comment>
<dbReference type="InterPro" id="IPR020904">
    <property type="entry name" value="Sc_DH/Rdtase_CS"/>
</dbReference>
<dbReference type="InterPro" id="IPR036291">
    <property type="entry name" value="NAD(P)-bd_dom_sf"/>
</dbReference>
<protein>
    <submittedName>
        <fullName evidence="4">Oxidoreductase</fullName>
    </submittedName>
</protein>
<proteinExistence type="inferred from homology"/>
<dbReference type="OrthoDB" id="9790785at2"/>
<reference evidence="4 5" key="1">
    <citation type="submission" date="2016-04" db="EMBL/GenBank/DDBJ databases">
        <title>Draft genome sequence of freshwater magnetotactic bacteria Magnetospirillum marisnigri SP-1 and Magnetospirillum moscoviense BB-1.</title>
        <authorList>
            <person name="Koziaeva V."/>
            <person name="Dziuba M.V."/>
            <person name="Ivanov T.M."/>
            <person name="Kuznetsov B."/>
            <person name="Grouzdev D.S."/>
        </authorList>
    </citation>
    <scope>NUCLEOTIDE SEQUENCE [LARGE SCALE GENOMIC DNA]</scope>
    <source>
        <strain evidence="4 5">SP-1</strain>
    </source>
</reference>
<evidence type="ECO:0000256" key="2">
    <source>
        <dbReference type="ARBA" id="ARBA00023002"/>
    </source>
</evidence>
<dbReference type="GO" id="GO:0016020">
    <property type="term" value="C:membrane"/>
    <property type="evidence" value="ECO:0007669"/>
    <property type="project" value="TreeGrafter"/>
</dbReference>